<name>A0ABQ0BTA6_9FIRM</name>
<keyword evidence="2" id="KW-1185">Reference proteome</keyword>
<accession>A0ABQ0BTA6</accession>
<comment type="caution">
    <text evidence="1">The sequence shown here is derived from an EMBL/GenBank/DDBJ whole genome shotgun (WGS) entry which is preliminary data.</text>
</comment>
<evidence type="ECO:0000313" key="1">
    <source>
        <dbReference type="EMBL" id="GAA6499751.1"/>
    </source>
</evidence>
<dbReference type="InterPro" id="IPR052949">
    <property type="entry name" value="PA_immunity-related"/>
</dbReference>
<dbReference type="Gene3D" id="2.160.20.80">
    <property type="entry name" value="E3 ubiquitin-protein ligase SopA"/>
    <property type="match status" value="1"/>
</dbReference>
<dbReference type="EMBL" id="BAABZQ010000001">
    <property type="protein sequence ID" value="GAA6499751.1"/>
    <property type="molecule type" value="Genomic_DNA"/>
</dbReference>
<reference evidence="1 2" key="1">
    <citation type="submission" date="2024-04" db="EMBL/GenBank/DDBJ databases">
        <title>Defined microbial consortia suppress multidrug-resistant proinflammatory Enterobacteriaceae via ecological control.</title>
        <authorList>
            <person name="Furuichi M."/>
            <person name="Kawaguchi T."/>
            <person name="Pust M."/>
            <person name="Yasuma K."/>
            <person name="Plichta D."/>
            <person name="Hasegawa N."/>
            <person name="Ohya T."/>
            <person name="Bhattarai S."/>
            <person name="Sasajima S."/>
            <person name="Aoto Y."/>
            <person name="Tuganbaev T."/>
            <person name="Yaginuma M."/>
            <person name="Ueda M."/>
            <person name="Okahashi N."/>
            <person name="Amafuji K."/>
            <person name="Kiridooshi Y."/>
            <person name="Sugita K."/>
            <person name="Strazar M."/>
            <person name="Skelly A."/>
            <person name="Suda W."/>
            <person name="Hattori M."/>
            <person name="Nakamoto N."/>
            <person name="Caballero S."/>
            <person name="Norman J."/>
            <person name="Olle B."/>
            <person name="Tanoue T."/>
            <person name="Arita M."/>
            <person name="Bucci V."/>
            <person name="Atarashi K."/>
            <person name="Xavier R."/>
            <person name="Honda K."/>
        </authorList>
    </citation>
    <scope>NUCLEOTIDE SEQUENCE [LARGE SCALE GENOMIC DNA]</scope>
    <source>
        <strain evidence="2">k34-0107-D12</strain>
    </source>
</reference>
<dbReference type="Pfam" id="PF00805">
    <property type="entry name" value="Pentapeptide"/>
    <property type="match status" value="2"/>
</dbReference>
<dbReference type="SUPFAM" id="SSF141571">
    <property type="entry name" value="Pentapeptide repeat-like"/>
    <property type="match status" value="1"/>
</dbReference>
<dbReference type="RefSeq" id="WP_054352442.1">
    <property type="nucleotide sequence ID" value="NZ_BAABZQ010000001.1"/>
</dbReference>
<dbReference type="PANTHER" id="PTHR42999:SF1">
    <property type="entry name" value="PENTAPEPTIDE REPEAT-CONTAINING PROTEIN"/>
    <property type="match status" value="1"/>
</dbReference>
<proteinExistence type="predicted"/>
<protein>
    <submittedName>
        <fullName evidence="1">Pentapeptide repeat-containing protein</fullName>
    </submittedName>
</protein>
<sequence length="196" mass="22741">MEEKYYEAQVFKDLKISDEIFEGYKFTDCEFENCVFESCRLLSCSFSGCSFIKCTVMSLEAEAHSRIQYVEFDRCNLIGVHWEELMPDGAFAEPIKGFYGCRLKYNTFSEMNLKKFDFTGNEISDSMFADCRLQESRMKGCKLEGTEFFKCDLRKADLRGTAGYQMDIRSCKLNGARFSFPEVVNLLNGLEIEIEY</sequence>
<organism evidence="1 2">
    <name type="scientific">Blautia parvula</name>
    <dbReference type="NCBI Taxonomy" id="2877527"/>
    <lineage>
        <taxon>Bacteria</taxon>
        <taxon>Bacillati</taxon>
        <taxon>Bacillota</taxon>
        <taxon>Clostridia</taxon>
        <taxon>Lachnospirales</taxon>
        <taxon>Lachnospiraceae</taxon>
        <taxon>Blautia</taxon>
    </lineage>
</organism>
<dbReference type="Proteomes" id="UP001600941">
    <property type="component" value="Unassembled WGS sequence"/>
</dbReference>
<dbReference type="InterPro" id="IPR001646">
    <property type="entry name" value="5peptide_repeat"/>
</dbReference>
<evidence type="ECO:0000313" key="2">
    <source>
        <dbReference type="Proteomes" id="UP001600941"/>
    </source>
</evidence>
<gene>
    <name evidence="1" type="ORF">K340107D12_25670</name>
</gene>
<dbReference type="PANTHER" id="PTHR42999">
    <property type="entry name" value="ANTIBIOTIC RESISTANCE PROTEIN MCBG"/>
    <property type="match status" value="1"/>
</dbReference>